<name>A0A5K7XLS0_9BACT</name>
<dbReference type="CDD" id="cd02440">
    <property type="entry name" value="AdoMet_MTases"/>
    <property type="match status" value="1"/>
</dbReference>
<evidence type="ECO:0000313" key="4">
    <source>
        <dbReference type="EMBL" id="BBO35463.1"/>
    </source>
</evidence>
<dbReference type="InterPro" id="IPR041698">
    <property type="entry name" value="Methyltransf_25"/>
</dbReference>
<proteinExistence type="predicted"/>
<gene>
    <name evidence="4" type="ORF">PLANPX_5075</name>
</gene>
<accession>A0A5K7XLS0</accession>
<organism evidence="4 5">
    <name type="scientific">Lacipirellula parvula</name>
    <dbReference type="NCBI Taxonomy" id="2650471"/>
    <lineage>
        <taxon>Bacteria</taxon>
        <taxon>Pseudomonadati</taxon>
        <taxon>Planctomycetota</taxon>
        <taxon>Planctomycetia</taxon>
        <taxon>Pirellulales</taxon>
        <taxon>Lacipirellulaceae</taxon>
        <taxon>Lacipirellula</taxon>
    </lineage>
</organism>
<evidence type="ECO:0000313" key="5">
    <source>
        <dbReference type="Proteomes" id="UP000326837"/>
    </source>
</evidence>
<sequence>MSTIDSASVKAVFEQRSMYDAVVDGDYMFHVEINAAFGEWARAFGRPLRIVDLGCGDSGVAARGFTDAEVASYVGVDLAESSIAEARRSTAAWSDRVELICGDLLDALQQLPAGSANVVLASYSLHHFSTAEKQTLLAEIARVLEPNGALLWVDAVRRNDESRDEYIAALTSEVMDSWTALTIDERERACEHIRTADFPETEAWMMEAIAAAGFKVEKTLFREELFRGWELRKRQR</sequence>
<dbReference type="Pfam" id="PF13649">
    <property type="entry name" value="Methyltransf_25"/>
    <property type="match status" value="1"/>
</dbReference>
<dbReference type="GO" id="GO:0032259">
    <property type="term" value="P:methylation"/>
    <property type="evidence" value="ECO:0007669"/>
    <property type="project" value="UniProtKB-KW"/>
</dbReference>
<dbReference type="GO" id="GO:0008168">
    <property type="term" value="F:methyltransferase activity"/>
    <property type="evidence" value="ECO:0007669"/>
    <property type="project" value="UniProtKB-KW"/>
</dbReference>
<dbReference type="Proteomes" id="UP000326837">
    <property type="component" value="Chromosome"/>
</dbReference>
<keyword evidence="1" id="KW-0489">Methyltransferase</keyword>
<evidence type="ECO:0000256" key="2">
    <source>
        <dbReference type="ARBA" id="ARBA00022679"/>
    </source>
</evidence>
<dbReference type="RefSeq" id="WP_152100838.1">
    <property type="nucleotide sequence ID" value="NZ_AP021861.1"/>
</dbReference>
<evidence type="ECO:0000259" key="3">
    <source>
        <dbReference type="Pfam" id="PF13649"/>
    </source>
</evidence>
<dbReference type="KEGG" id="lpav:PLANPX_5075"/>
<evidence type="ECO:0000256" key="1">
    <source>
        <dbReference type="ARBA" id="ARBA00022603"/>
    </source>
</evidence>
<dbReference type="AlphaFoldDB" id="A0A5K7XLS0"/>
<keyword evidence="2" id="KW-0808">Transferase</keyword>
<dbReference type="EMBL" id="AP021861">
    <property type="protein sequence ID" value="BBO35463.1"/>
    <property type="molecule type" value="Genomic_DNA"/>
</dbReference>
<keyword evidence="5" id="KW-1185">Reference proteome</keyword>
<dbReference type="InterPro" id="IPR029063">
    <property type="entry name" value="SAM-dependent_MTases_sf"/>
</dbReference>
<reference evidence="5" key="1">
    <citation type="submission" date="2019-10" db="EMBL/GenBank/DDBJ databases">
        <title>Lacipirellula parvula gen. nov., sp. nov., representing a lineage of planctomycetes widespread in freshwater anoxic habitats, and description of the family Lacipirellulaceae.</title>
        <authorList>
            <person name="Dedysh S.N."/>
            <person name="Kulichevskaya I.S."/>
            <person name="Beletsky A.V."/>
            <person name="Rakitin A.L."/>
            <person name="Mardanov A.V."/>
            <person name="Ivanova A.A."/>
            <person name="Saltykova V.X."/>
            <person name="Rijpstra W.I.C."/>
            <person name="Sinninghe Damste J.S."/>
            <person name="Ravin N.V."/>
        </authorList>
    </citation>
    <scope>NUCLEOTIDE SEQUENCE [LARGE SCALE GENOMIC DNA]</scope>
    <source>
        <strain evidence="5">PX69</strain>
    </source>
</reference>
<dbReference type="PANTHER" id="PTHR43861">
    <property type="entry name" value="TRANS-ACONITATE 2-METHYLTRANSFERASE-RELATED"/>
    <property type="match status" value="1"/>
</dbReference>
<dbReference type="Gene3D" id="3.40.50.150">
    <property type="entry name" value="Vaccinia Virus protein VP39"/>
    <property type="match status" value="1"/>
</dbReference>
<protein>
    <recommendedName>
        <fullName evidence="3">Methyltransferase domain-containing protein</fullName>
    </recommendedName>
</protein>
<feature type="domain" description="Methyltransferase" evidence="3">
    <location>
        <begin position="50"/>
        <end position="148"/>
    </location>
</feature>
<dbReference type="PANTHER" id="PTHR43861:SF1">
    <property type="entry name" value="TRANS-ACONITATE 2-METHYLTRANSFERASE"/>
    <property type="match status" value="1"/>
</dbReference>
<dbReference type="SUPFAM" id="SSF53335">
    <property type="entry name" value="S-adenosyl-L-methionine-dependent methyltransferases"/>
    <property type="match status" value="1"/>
</dbReference>